<evidence type="ECO:0000256" key="1">
    <source>
        <dbReference type="SAM" id="MobiDB-lite"/>
    </source>
</evidence>
<sequence>MTEEDHQESDGERELSDSDSESELDIAEYEKRREQCFRLIVLSEIQFNKLKLILRDLKIKQLTKRRQEILNQVDPEFTVKHRELQEEFNARVKLAEAIRCLEMDSLERRTVGLTGIAQTNQDDNKVIVQEKIRERILNKIQAEKEHQLEIKIVKSYFLDGQFDLKRERSEENFDFPPKKTRYNIPVIIHQLTEHQIEADIRSMELAILIADMKRDSGPLRMANSELRELLDKASRKLDLPFDNEEPIDITNRFFEDCSLSGLSLGEVVRYDSFSLGEAMSAVELMDEKMDIGMKKVTRRIGLEESIAMGLYESSLAEQLTTYDATLCAFVTWLEGSCIGQTLWTNVLLTDPERVRFDEHPVFACLSHGFYQIVMIVKSIIQNASVYEEVNFP</sequence>
<evidence type="ECO:0000313" key="5">
    <source>
        <dbReference type="WBParaSite" id="ACOC_0000234801-mRNA-1"/>
    </source>
</evidence>
<gene>
    <name evidence="3" type="ORF">ACOC_LOCUS2349</name>
</gene>
<evidence type="ECO:0000313" key="3">
    <source>
        <dbReference type="EMBL" id="VDM53934.1"/>
    </source>
</evidence>
<dbReference type="InterPro" id="IPR057983">
    <property type="entry name" value="NAA35-like_N"/>
</dbReference>
<accession>A0A0R3PE91</accession>
<dbReference type="OrthoDB" id="5836615at2759"/>
<dbReference type="Proteomes" id="UP000267027">
    <property type="component" value="Unassembled WGS sequence"/>
</dbReference>
<reference evidence="5" key="1">
    <citation type="submission" date="2017-02" db="UniProtKB">
        <authorList>
            <consortium name="WormBaseParasite"/>
        </authorList>
    </citation>
    <scope>IDENTIFICATION</scope>
</reference>
<dbReference type="InterPro" id="IPR007244">
    <property type="entry name" value="Naa35_N"/>
</dbReference>
<organism evidence="5">
    <name type="scientific">Angiostrongylus costaricensis</name>
    <name type="common">Nematode worm</name>
    <dbReference type="NCBI Taxonomy" id="334426"/>
    <lineage>
        <taxon>Eukaryota</taxon>
        <taxon>Metazoa</taxon>
        <taxon>Ecdysozoa</taxon>
        <taxon>Nematoda</taxon>
        <taxon>Chromadorea</taxon>
        <taxon>Rhabditida</taxon>
        <taxon>Rhabditina</taxon>
        <taxon>Rhabditomorpha</taxon>
        <taxon>Strongyloidea</taxon>
        <taxon>Metastrongylidae</taxon>
        <taxon>Angiostrongylus</taxon>
    </lineage>
</organism>
<proteinExistence type="predicted"/>
<dbReference type="AlphaFoldDB" id="A0A0R3PE91"/>
<keyword evidence="4" id="KW-1185">Reference proteome</keyword>
<dbReference type="EMBL" id="UYYA01000459">
    <property type="protein sequence ID" value="VDM53934.1"/>
    <property type="molecule type" value="Genomic_DNA"/>
</dbReference>
<evidence type="ECO:0000259" key="2">
    <source>
        <dbReference type="Pfam" id="PF04112"/>
    </source>
</evidence>
<dbReference type="PANTHER" id="PTHR21373">
    <property type="entry name" value="GLUCOSE REPRESSIBLE PROTEIN MAK10"/>
    <property type="match status" value="1"/>
</dbReference>
<dbReference type="Pfam" id="PF04112">
    <property type="entry name" value="Mak10"/>
    <property type="match status" value="1"/>
</dbReference>
<protein>
    <submittedName>
        <fullName evidence="5">Protein MAK10 homolog</fullName>
    </submittedName>
</protein>
<name>A0A0R3PE91_ANGCS</name>
<reference evidence="3 4" key="2">
    <citation type="submission" date="2018-11" db="EMBL/GenBank/DDBJ databases">
        <authorList>
            <consortium name="Pathogen Informatics"/>
        </authorList>
    </citation>
    <scope>NUCLEOTIDE SEQUENCE [LARGE SCALE GENOMIC DNA]</scope>
    <source>
        <strain evidence="3 4">Costa Rica</strain>
    </source>
</reference>
<feature type="region of interest" description="Disordered" evidence="1">
    <location>
        <begin position="1"/>
        <end position="23"/>
    </location>
</feature>
<dbReference type="STRING" id="334426.A0A0R3PE91"/>
<dbReference type="PANTHER" id="PTHR21373:SF0">
    <property type="entry name" value="N-ALPHA-ACETYLTRANSFERASE 35, NATC AUXILIARY SUBUNIT"/>
    <property type="match status" value="1"/>
</dbReference>
<dbReference type="GO" id="GO:0031417">
    <property type="term" value="C:NatC complex"/>
    <property type="evidence" value="ECO:0007669"/>
    <property type="project" value="InterPro"/>
</dbReference>
<evidence type="ECO:0000313" key="4">
    <source>
        <dbReference type="Proteomes" id="UP000267027"/>
    </source>
</evidence>
<feature type="domain" description="NAA35-like N-terminal" evidence="2">
    <location>
        <begin position="265"/>
        <end position="348"/>
    </location>
</feature>
<dbReference type="WBParaSite" id="ACOC_0000234801-mRNA-1">
    <property type="protein sequence ID" value="ACOC_0000234801-mRNA-1"/>
    <property type="gene ID" value="ACOC_0000234801"/>
</dbReference>